<protein>
    <submittedName>
        <fullName evidence="2">Uncharacterized protein</fullName>
    </submittedName>
</protein>
<evidence type="ECO:0000256" key="1">
    <source>
        <dbReference type="SAM" id="SignalP"/>
    </source>
</evidence>
<dbReference type="EMBL" id="MU005601">
    <property type="protein sequence ID" value="KAF2679799.1"/>
    <property type="molecule type" value="Genomic_DNA"/>
</dbReference>
<dbReference type="OrthoDB" id="5144514at2759"/>
<dbReference type="AlphaFoldDB" id="A0A6G1IPJ7"/>
<dbReference type="Proteomes" id="UP000799291">
    <property type="component" value="Unassembled WGS sequence"/>
</dbReference>
<reference evidence="2" key="1">
    <citation type="journal article" date="2020" name="Stud. Mycol.">
        <title>101 Dothideomycetes genomes: a test case for predicting lifestyles and emergence of pathogens.</title>
        <authorList>
            <person name="Haridas S."/>
            <person name="Albert R."/>
            <person name="Binder M."/>
            <person name="Bloem J."/>
            <person name="Labutti K."/>
            <person name="Salamov A."/>
            <person name="Andreopoulos B."/>
            <person name="Baker S."/>
            <person name="Barry K."/>
            <person name="Bills G."/>
            <person name="Bluhm B."/>
            <person name="Cannon C."/>
            <person name="Castanera R."/>
            <person name="Culley D."/>
            <person name="Daum C."/>
            <person name="Ezra D."/>
            <person name="Gonzalez J."/>
            <person name="Henrissat B."/>
            <person name="Kuo A."/>
            <person name="Liang C."/>
            <person name="Lipzen A."/>
            <person name="Lutzoni F."/>
            <person name="Magnuson J."/>
            <person name="Mondo S."/>
            <person name="Nolan M."/>
            <person name="Ohm R."/>
            <person name="Pangilinan J."/>
            <person name="Park H.-J."/>
            <person name="Ramirez L."/>
            <person name="Alfaro M."/>
            <person name="Sun H."/>
            <person name="Tritt A."/>
            <person name="Yoshinaga Y."/>
            <person name="Zwiers L.-H."/>
            <person name="Turgeon B."/>
            <person name="Goodwin S."/>
            <person name="Spatafora J."/>
            <person name="Crous P."/>
            <person name="Grigoriev I."/>
        </authorList>
    </citation>
    <scope>NUCLEOTIDE SEQUENCE</scope>
    <source>
        <strain evidence="2">CBS 122367</strain>
    </source>
</reference>
<organism evidence="2 3">
    <name type="scientific">Lentithecium fluviatile CBS 122367</name>
    <dbReference type="NCBI Taxonomy" id="1168545"/>
    <lineage>
        <taxon>Eukaryota</taxon>
        <taxon>Fungi</taxon>
        <taxon>Dikarya</taxon>
        <taxon>Ascomycota</taxon>
        <taxon>Pezizomycotina</taxon>
        <taxon>Dothideomycetes</taxon>
        <taxon>Pleosporomycetidae</taxon>
        <taxon>Pleosporales</taxon>
        <taxon>Massarineae</taxon>
        <taxon>Lentitheciaceae</taxon>
        <taxon>Lentithecium</taxon>
    </lineage>
</organism>
<gene>
    <name evidence="2" type="ORF">K458DRAFT_460656</name>
</gene>
<evidence type="ECO:0000313" key="3">
    <source>
        <dbReference type="Proteomes" id="UP000799291"/>
    </source>
</evidence>
<feature type="chain" id="PRO_5026002831" evidence="1">
    <location>
        <begin position="20"/>
        <end position="240"/>
    </location>
</feature>
<accession>A0A6G1IPJ7</accession>
<name>A0A6G1IPJ7_9PLEO</name>
<sequence>MSPLFHLLSLLLLAGLAIAFGGYHNHAQEYAARLPPPAEIGNKGGENQVAQRWGNFVLVNQCYYDVYVTEARQEWGGQSFKLPARSPLRTMFEIEYDLPDHEKDVDRRCTNNCGVTYKVTREPKLVGGIGGNQLQFEYTSKDGILYYDISFVDCAKDLGHRTGNAENCPGWKEGLQIDGQKGFDCRTMVCEDGKMCISWNQGAYYVDEPEPRWGLKDPIGTCPTYQMEIYFRLCARNPDL</sequence>
<evidence type="ECO:0000313" key="2">
    <source>
        <dbReference type="EMBL" id="KAF2679799.1"/>
    </source>
</evidence>
<keyword evidence="3" id="KW-1185">Reference proteome</keyword>
<feature type="signal peptide" evidence="1">
    <location>
        <begin position="1"/>
        <end position="19"/>
    </location>
</feature>
<proteinExistence type="predicted"/>
<keyword evidence="1" id="KW-0732">Signal</keyword>